<dbReference type="RefSeq" id="WP_268153764.1">
    <property type="nucleotide sequence ID" value="NZ_JAPPUW010000027.1"/>
</dbReference>
<dbReference type="InterPro" id="IPR046524">
    <property type="entry name" value="DUF6701"/>
</dbReference>
<dbReference type="EMBL" id="SGUG01000038">
    <property type="protein sequence ID" value="MDG0864688.1"/>
    <property type="molecule type" value="Genomic_DNA"/>
</dbReference>
<proteinExistence type="predicted"/>
<reference evidence="2" key="1">
    <citation type="submission" date="2019-02" db="EMBL/GenBank/DDBJ databases">
        <title>Draft genome of the type strain Pelomonas aquatica CCUG 52575T.</title>
        <authorList>
            <person name="Gomila M."/>
            <person name="Lalucat J."/>
        </authorList>
    </citation>
    <scope>NUCLEOTIDE SEQUENCE</scope>
    <source>
        <strain evidence="2">CCUG 52575</strain>
    </source>
</reference>
<comment type="caution">
    <text evidence="2">The sequence shown here is derived from an EMBL/GenBank/DDBJ whole genome shotgun (WGS) entry which is preliminary data.</text>
</comment>
<dbReference type="Proteomes" id="UP001152766">
    <property type="component" value="Unassembled WGS sequence"/>
</dbReference>
<gene>
    <name evidence="2" type="ORF">EXJ73_19695</name>
</gene>
<dbReference type="AlphaFoldDB" id="A0A9X4R9S6"/>
<keyword evidence="3" id="KW-1185">Reference proteome</keyword>
<organism evidence="2 3">
    <name type="scientific">Pelomonas aquatica</name>
    <dbReference type="NCBI Taxonomy" id="431058"/>
    <lineage>
        <taxon>Bacteria</taxon>
        <taxon>Pseudomonadati</taxon>
        <taxon>Pseudomonadota</taxon>
        <taxon>Betaproteobacteria</taxon>
        <taxon>Burkholderiales</taxon>
        <taxon>Sphaerotilaceae</taxon>
        <taxon>Roseateles</taxon>
    </lineage>
</organism>
<evidence type="ECO:0000259" key="1">
    <source>
        <dbReference type="Pfam" id="PF20419"/>
    </source>
</evidence>
<evidence type="ECO:0000313" key="3">
    <source>
        <dbReference type="Proteomes" id="UP001152766"/>
    </source>
</evidence>
<feature type="domain" description="DUF6701" evidence="1">
    <location>
        <begin position="335"/>
        <end position="972"/>
    </location>
</feature>
<evidence type="ECO:0000313" key="2">
    <source>
        <dbReference type="EMBL" id="MDG0864688.1"/>
    </source>
</evidence>
<accession>A0A9X4R9S6</accession>
<sequence>MNRLGILGLLRGTSTIGLLLAAALSHATPSYVGASTQASSSPTNSVSLARPAALAAGDLMLAILVQRSGNLPLDQNMVSVPSGWVLVRSQDDGSSIGLAIYRKLASASEPSSYSWTLGSSGRTAAATLAFRGVDATTPIDASGSQANAASSTYTAPSVTTSTVNTLVVSFHTTRNGNSGIVDPGGMTQVVNIATGAGPNGLSLGVSDVAQAGAGASGDKLSTGNPTLVSLGALVALRSGSSASGPDHYELSLPTNSLTCMPTTVTVKACSTNAATCSAEPTANGTAVLTTSAGALGSSVLNFSGGVATTTLSMPGGADGSTATLSLSAESTVAANPRQCCPNGSACFASNSCSTTFNRAGFIVAASAGGAITALPAQTAGTSSGTYVLRAVRSGTSTQACEPALSGANTVDWAYQCNNPSNCSASNLMTVTGSAATPIQRNNAGATLSYTAVPMVFDANGNAPFTFNFADVGQTTLYFNRTVNGDLVSGNSGSFVTRPANFTVTNIANAASPFTANPSAANASGAAFMAAGAAFGARITAVTSGGAATPNFGQESPAEGVLLTPSLVQPAGGTNPPTLTNGSIAGSQFSAGVANVSNLAYAEVGIIQLTPSTSDGNYLGSGNVAGTATANIGRFTPAGFTVAYQAPVQRSQLSCASPSAFTYFGEPFQLRFTLTAVNAQGTATQNYDDGLGFAKLDLTAAASYQLAGVSGGTQFVSPQLGATLGSGTQKLEKWASGVASTKDASGNPAAGVVLVGTVAAGASPSGPFNTSFGIAPTDADGVALTAASLNLDTNPSVPGNDHALIGQILLRQGRLRLQNGMSAANRTLTLPLAAEYWDSTLGAFTTNTLDSCTAIAAANLSFGNYRKNLDNGDTALVTSPVTLASGRGALTLKAPASGHLGSMDIAAALGAGANPADASCLKAISGWTPAIAASTGANLTGLRGAWCGGSRDPSARATWGLYRGSNGIVFQRENY</sequence>
<protein>
    <recommendedName>
        <fullName evidence="1">DUF6701 domain-containing protein</fullName>
    </recommendedName>
</protein>
<name>A0A9X4R9S6_9BURK</name>
<dbReference type="Pfam" id="PF20419">
    <property type="entry name" value="DUF6701"/>
    <property type="match status" value="1"/>
</dbReference>